<dbReference type="GO" id="GO:0020037">
    <property type="term" value="F:heme binding"/>
    <property type="evidence" value="ECO:0007669"/>
    <property type="project" value="InterPro"/>
</dbReference>
<evidence type="ECO:0000256" key="2">
    <source>
        <dbReference type="ARBA" id="ARBA00022692"/>
    </source>
</evidence>
<keyword evidence="2 8" id="KW-0812">Transmembrane</keyword>
<feature type="binding site" description="axial binding residue" evidence="6">
    <location>
        <position position="458"/>
    </location>
    <ligand>
        <name>heme</name>
        <dbReference type="ChEBI" id="CHEBI:30413"/>
    </ligand>
    <ligandPart>
        <name>Fe</name>
        <dbReference type="ChEBI" id="CHEBI:18248"/>
    </ligandPart>
</feature>
<comment type="similarity">
    <text evidence="7">Belongs to the cytochrome P450 family.</text>
</comment>
<dbReference type="Pfam" id="PF00067">
    <property type="entry name" value="p450"/>
    <property type="match status" value="1"/>
</dbReference>
<keyword evidence="3 6" id="KW-0479">Metal-binding</keyword>
<evidence type="ECO:0000256" key="8">
    <source>
        <dbReference type="SAM" id="Phobius"/>
    </source>
</evidence>
<dbReference type="Gene3D" id="1.10.630.10">
    <property type="entry name" value="Cytochrome P450"/>
    <property type="match status" value="1"/>
</dbReference>
<sequence length="513" mass="57921">MALSFLLLLLLLLSVFMLLYFALHFLPKLRSRSQGKVPPNPPPVPILGNLWLIKSFSQLGHVLRHLKAAYGPIVTVYIGRRPAIFIMDRTFAHRSLVQKGVAFSHRPPPLSTSRALGANVHTINMAAYGPHWRLLRRALSSYVFHPSHLGLQADARAWALDALLQELISEAEAGGGIVQLSERLLFSGFRLFTLLCFGDKLEEEIIKSIRDALMGALKIAVMLRVYNLLPNLALLVFWRRLIKFLRIRQQLDDLFVPLIRVRQQQRQSQREPSLSRSSSYVDTLLEFRHVDQGGRELSEEEIVGLCSEFLTASAETTSTGVEWIMANLVKHQDIQEKLWTEIESVMCATQRATVEEEDIRRMPYLKAVVLEGLRRHPPVHLLLPHMVAEETVLDGYVIPRGAIVNCSVAEIGRDGKVWSEPWEFRPERFLAGGEGEGVDLTGSKEIKMMPFGAGRRMCPGMGISVLLLEYFVANLVRKFQWKGLAEEEVDLSEKPGLAVGMKNPFRARIVGRN</sequence>
<keyword evidence="6 7" id="KW-0349">Heme</keyword>
<reference evidence="9" key="1">
    <citation type="submission" date="2021-03" db="EMBL/GenBank/DDBJ databases">
        <authorList>
            <consortium name="Genoscope - CEA"/>
            <person name="William W."/>
        </authorList>
    </citation>
    <scope>NUCLEOTIDE SEQUENCE</scope>
    <source>
        <strain evidence="9">Doubled-haploid Pahang</strain>
    </source>
</reference>
<dbReference type="EMBL" id="HG996474">
    <property type="protein sequence ID" value="CAG1835935.1"/>
    <property type="molecule type" value="Genomic_DNA"/>
</dbReference>
<protein>
    <submittedName>
        <fullName evidence="9">(wild Malaysian banana) hypothetical protein</fullName>
    </submittedName>
</protein>
<keyword evidence="5 8" id="KW-0472">Membrane</keyword>
<keyword evidence="6 7" id="KW-0408">Iron</keyword>
<evidence type="ECO:0000256" key="5">
    <source>
        <dbReference type="ARBA" id="ARBA00023136"/>
    </source>
</evidence>
<organism evidence="9">
    <name type="scientific">Musa acuminata subsp. malaccensis</name>
    <name type="common">Wild banana</name>
    <name type="synonym">Musa malaccensis</name>
    <dbReference type="NCBI Taxonomy" id="214687"/>
    <lineage>
        <taxon>Eukaryota</taxon>
        <taxon>Viridiplantae</taxon>
        <taxon>Streptophyta</taxon>
        <taxon>Embryophyta</taxon>
        <taxon>Tracheophyta</taxon>
        <taxon>Spermatophyta</taxon>
        <taxon>Magnoliopsida</taxon>
        <taxon>Liliopsida</taxon>
        <taxon>Zingiberales</taxon>
        <taxon>Musaceae</taxon>
        <taxon>Musa</taxon>
    </lineage>
</organism>
<dbReference type="PANTHER" id="PTHR24298:SF636">
    <property type="entry name" value="OS07G0451300 PROTEIN"/>
    <property type="match status" value="1"/>
</dbReference>
<evidence type="ECO:0000313" key="9">
    <source>
        <dbReference type="EMBL" id="CAG1835935.1"/>
    </source>
</evidence>
<dbReference type="InterPro" id="IPR017972">
    <property type="entry name" value="Cyt_P450_CS"/>
</dbReference>
<dbReference type="InterPro" id="IPR001128">
    <property type="entry name" value="Cyt_P450"/>
</dbReference>
<evidence type="ECO:0000256" key="4">
    <source>
        <dbReference type="ARBA" id="ARBA00022989"/>
    </source>
</evidence>
<dbReference type="PROSITE" id="PS00086">
    <property type="entry name" value="CYTOCHROME_P450"/>
    <property type="match status" value="1"/>
</dbReference>
<proteinExistence type="inferred from homology"/>
<dbReference type="PRINTS" id="PR00385">
    <property type="entry name" value="P450"/>
</dbReference>
<evidence type="ECO:0000256" key="7">
    <source>
        <dbReference type="RuleBase" id="RU000461"/>
    </source>
</evidence>
<dbReference type="InterPro" id="IPR036396">
    <property type="entry name" value="Cyt_P450_sf"/>
</dbReference>
<evidence type="ECO:0000256" key="1">
    <source>
        <dbReference type="ARBA" id="ARBA00004167"/>
    </source>
</evidence>
<dbReference type="PANTHER" id="PTHR24298">
    <property type="entry name" value="FLAVONOID 3'-MONOOXYGENASE-RELATED"/>
    <property type="match status" value="1"/>
</dbReference>
<evidence type="ECO:0000256" key="6">
    <source>
        <dbReference type="PIRSR" id="PIRSR602401-1"/>
    </source>
</evidence>
<dbReference type="SUPFAM" id="SSF48264">
    <property type="entry name" value="Cytochrome P450"/>
    <property type="match status" value="1"/>
</dbReference>
<name>A0A8D6ZVC5_MUSAM</name>
<dbReference type="PRINTS" id="PR00463">
    <property type="entry name" value="EP450I"/>
</dbReference>
<keyword evidence="7" id="KW-0560">Oxidoreductase</keyword>
<feature type="transmembrane region" description="Helical" evidence="8">
    <location>
        <begin position="6"/>
        <end position="26"/>
    </location>
</feature>
<comment type="subcellular location">
    <subcellularLocation>
        <location evidence="1">Membrane</location>
        <topology evidence="1">Single-pass membrane protein</topology>
    </subcellularLocation>
</comment>
<keyword evidence="7" id="KW-0503">Monooxygenase</keyword>
<dbReference type="InterPro" id="IPR002401">
    <property type="entry name" value="Cyt_P450_E_grp-I"/>
</dbReference>
<comment type="cofactor">
    <cofactor evidence="6">
        <name>heme</name>
        <dbReference type="ChEBI" id="CHEBI:30413"/>
    </cofactor>
</comment>
<evidence type="ECO:0000256" key="3">
    <source>
        <dbReference type="ARBA" id="ARBA00022723"/>
    </source>
</evidence>
<dbReference type="CDD" id="cd11075">
    <property type="entry name" value="CYP77_89"/>
    <property type="match status" value="1"/>
</dbReference>
<dbReference type="GO" id="GO:0004497">
    <property type="term" value="F:monooxygenase activity"/>
    <property type="evidence" value="ECO:0007669"/>
    <property type="project" value="UniProtKB-KW"/>
</dbReference>
<dbReference type="AlphaFoldDB" id="A0A8D6ZVC5"/>
<keyword evidence="4 8" id="KW-1133">Transmembrane helix</keyword>
<accession>A0A8D6ZVC5</accession>
<gene>
    <name evidence="9" type="ORF">GSMUA_239040.1</name>
</gene>
<dbReference type="GO" id="GO:0016705">
    <property type="term" value="F:oxidoreductase activity, acting on paired donors, with incorporation or reduction of molecular oxygen"/>
    <property type="evidence" value="ECO:0007669"/>
    <property type="project" value="InterPro"/>
</dbReference>
<dbReference type="GO" id="GO:0016020">
    <property type="term" value="C:membrane"/>
    <property type="evidence" value="ECO:0007669"/>
    <property type="project" value="UniProtKB-SubCell"/>
</dbReference>
<dbReference type="InterPro" id="IPR051103">
    <property type="entry name" value="Plant_metabolite_P450s"/>
</dbReference>
<dbReference type="GO" id="GO:0005506">
    <property type="term" value="F:iron ion binding"/>
    <property type="evidence" value="ECO:0007669"/>
    <property type="project" value="InterPro"/>
</dbReference>